<evidence type="ECO:0000313" key="2">
    <source>
        <dbReference type="Proteomes" id="UP000289629"/>
    </source>
</evidence>
<sequence>MSTKLNKKTIKNIFKLTNVTNFAFATLLISTPLITAVAPSNYKISNNFKSTAPDFAKEFKSTLEEEAKNTLENLESYESENFANFSGGQSDVTRLKNSSKFKSDFNNFIDKVKENPNLDLEKLAKSTLATKGIDFDKIKSQYDAKIKSSIASPTATNFQSRSLTFTEILTNNKPFGNMYLPWDPQKVNTQYIRIPDPKKDPLVKGFLDKLWASHVKSAVFAAINFGLAVAYGFTFNFVAAVSAGASGGMLTYLAVEYKQAYNKLNQSTVDISNQVQNNLSSTNQVLGIIGSINKWVRSVLTIIGTVRRIQATVRPALVAASWASKVEIVIALIDVTQSLVSELTDRLGNFVK</sequence>
<dbReference type="AlphaFoldDB" id="A0AAJ5NLU5"/>
<organism evidence="1 2">
    <name type="scientific">Mesomycoplasma dispar</name>
    <dbReference type="NCBI Taxonomy" id="86660"/>
    <lineage>
        <taxon>Bacteria</taxon>
        <taxon>Bacillati</taxon>
        <taxon>Mycoplasmatota</taxon>
        <taxon>Mycoplasmoidales</taxon>
        <taxon>Metamycoplasmataceae</taxon>
        <taxon>Mesomycoplasma</taxon>
    </lineage>
</organism>
<gene>
    <name evidence="1" type="ORF">NCTC10125_00765</name>
</gene>
<dbReference type="RefSeq" id="WP_044635709.1">
    <property type="nucleotide sequence ID" value="NZ_CP007229.1"/>
</dbReference>
<reference evidence="1 2" key="1">
    <citation type="submission" date="2019-01" db="EMBL/GenBank/DDBJ databases">
        <authorList>
            <consortium name="Pathogen Informatics"/>
        </authorList>
    </citation>
    <scope>NUCLEOTIDE SEQUENCE [LARGE SCALE GENOMIC DNA]</scope>
    <source>
        <strain evidence="1 2">NCTC10125</strain>
    </source>
</reference>
<evidence type="ECO:0000313" key="1">
    <source>
        <dbReference type="EMBL" id="VEU62758.1"/>
    </source>
</evidence>
<dbReference type="KEGG" id="mds:MDIS_04045"/>
<dbReference type="Proteomes" id="UP000289629">
    <property type="component" value="Chromosome"/>
</dbReference>
<name>A0AAJ5NLU5_9BACT</name>
<proteinExistence type="predicted"/>
<accession>A0AAJ5NLU5</accession>
<protein>
    <submittedName>
        <fullName evidence="1">Uncharacterized protein</fullName>
    </submittedName>
</protein>
<dbReference type="EMBL" id="LR214971">
    <property type="protein sequence ID" value="VEU62758.1"/>
    <property type="molecule type" value="Genomic_DNA"/>
</dbReference>